<gene>
    <name evidence="1" type="ORF">SPIL2461_LOCUS9333</name>
</gene>
<dbReference type="OrthoDB" id="427201at2759"/>
<evidence type="ECO:0000313" key="1">
    <source>
        <dbReference type="EMBL" id="CAE7382552.1"/>
    </source>
</evidence>
<organism evidence="1 2">
    <name type="scientific">Symbiodinium pilosum</name>
    <name type="common">Dinoflagellate</name>
    <dbReference type="NCBI Taxonomy" id="2952"/>
    <lineage>
        <taxon>Eukaryota</taxon>
        <taxon>Sar</taxon>
        <taxon>Alveolata</taxon>
        <taxon>Dinophyceae</taxon>
        <taxon>Suessiales</taxon>
        <taxon>Symbiodiniaceae</taxon>
        <taxon>Symbiodinium</taxon>
    </lineage>
</organism>
<reference evidence="1" key="1">
    <citation type="submission" date="2021-02" db="EMBL/GenBank/DDBJ databases">
        <authorList>
            <person name="Dougan E. K."/>
            <person name="Rhodes N."/>
            <person name="Thang M."/>
            <person name="Chan C."/>
        </authorList>
    </citation>
    <scope>NUCLEOTIDE SEQUENCE</scope>
</reference>
<name>A0A812Q803_SYMPI</name>
<dbReference type="AlphaFoldDB" id="A0A812Q803"/>
<comment type="caution">
    <text evidence="1">The sequence shown here is derived from an EMBL/GenBank/DDBJ whole genome shotgun (WGS) entry which is preliminary data.</text>
</comment>
<protein>
    <submittedName>
        <fullName evidence="1">Uncharacterized protein</fullName>
    </submittedName>
</protein>
<sequence>MIKEVLREAEQRSKEIRHGYGSVLKAYEKLKHLVAHEPFFQKNCKLPRFEVLGKCVCPAGTTWDSDEEMCLEDTGLMYFYMYRAQSEHNYPMSNVDMADLAGVLYYLHHEIVKTNSTPGVRMNGITRILRWLVAVRPSQEVRRQSLQFMPFVAFDSGRCSVPGCNRLWDHYGFAVGCQRMAQHGADAKYGYTAPNNPFGAWFSLPGPCPELRLGEKDGQCMTTYRGGLCEDVTQFEHCTYSADFAGELFLDEIEGVGNFKHWQSKGNREYDPTTDKGTGTSFWNFRASSAWCDRRMARVHELFEQRYPLLPDDLPAPAC</sequence>
<accession>A0A812Q803</accession>
<keyword evidence="2" id="KW-1185">Reference proteome</keyword>
<evidence type="ECO:0000313" key="2">
    <source>
        <dbReference type="Proteomes" id="UP000649617"/>
    </source>
</evidence>
<dbReference type="Proteomes" id="UP000649617">
    <property type="component" value="Unassembled WGS sequence"/>
</dbReference>
<dbReference type="EMBL" id="CAJNIZ010016202">
    <property type="protein sequence ID" value="CAE7382552.1"/>
    <property type="molecule type" value="Genomic_DNA"/>
</dbReference>
<proteinExistence type="predicted"/>